<feature type="region of interest" description="Disordered" evidence="1">
    <location>
        <begin position="187"/>
        <end position="214"/>
    </location>
</feature>
<feature type="region of interest" description="Disordered" evidence="1">
    <location>
        <begin position="92"/>
        <end position="124"/>
    </location>
</feature>
<feature type="compositionally biased region" description="Polar residues" evidence="1">
    <location>
        <begin position="378"/>
        <end position="387"/>
    </location>
</feature>
<comment type="caution">
    <text evidence="3">The sequence shown here is derived from an EMBL/GenBank/DDBJ whole genome shotgun (WGS) entry which is preliminary data.</text>
</comment>
<dbReference type="GO" id="GO:0006355">
    <property type="term" value="P:regulation of DNA-templated transcription"/>
    <property type="evidence" value="ECO:0007669"/>
    <property type="project" value="InterPro"/>
</dbReference>
<gene>
    <name evidence="3" type="ORF">Scaly_1701800</name>
</gene>
<proteinExistence type="predicted"/>
<evidence type="ECO:0000256" key="1">
    <source>
        <dbReference type="SAM" id="MobiDB-lite"/>
    </source>
</evidence>
<reference evidence="3" key="2">
    <citation type="journal article" date="2024" name="Plant">
        <title>Genomic evolution and insights into agronomic trait innovations of Sesamum species.</title>
        <authorList>
            <person name="Miao H."/>
            <person name="Wang L."/>
            <person name="Qu L."/>
            <person name="Liu H."/>
            <person name="Sun Y."/>
            <person name="Le M."/>
            <person name="Wang Q."/>
            <person name="Wei S."/>
            <person name="Zheng Y."/>
            <person name="Lin W."/>
            <person name="Duan Y."/>
            <person name="Cao H."/>
            <person name="Xiong S."/>
            <person name="Wang X."/>
            <person name="Wei L."/>
            <person name="Li C."/>
            <person name="Ma Q."/>
            <person name="Ju M."/>
            <person name="Zhao R."/>
            <person name="Li G."/>
            <person name="Mu C."/>
            <person name="Tian Q."/>
            <person name="Mei H."/>
            <person name="Zhang T."/>
            <person name="Gao T."/>
            <person name="Zhang H."/>
        </authorList>
    </citation>
    <scope>NUCLEOTIDE SEQUENCE</scope>
    <source>
        <strain evidence="3">KEN8</strain>
    </source>
</reference>
<dbReference type="PROSITE" id="PS51745">
    <property type="entry name" value="PB1"/>
    <property type="match status" value="1"/>
</dbReference>
<dbReference type="PANTHER" id="PTHR31384">
    <property type="entry name" value="AUXIN RESPONSE FACTOR 4-RELATED"/>
    <property type="match status" value="1"/>
</dbReference>
<dbReference type="GO" id="GO:0003677">
    <property type="term" value="F:DNA binding"/>
    <property type="evidence" value="ECO:0007669"/>
    <property type="project" value="InterPro"/>
</dbReference>
<dbReference type="InterPro" id="IPR044835">
    <property type="entry name" value="ARF_plant"/>
</dbReference>
<dbReference type="EMBL" id="JACGWM010000010">
    <property type="protein sequence ID" value="KAL0346858.1"/>
    <property type="molecule type" value="Genomic_DNA"/>
</dbReference>
<name>A0AAW2NTY4_9LAMI</name>
<organism evidence="3">
    <name type="scientific">Sesamum calycinum</name>
    <dbReference type="NCBI Taxonomy" id="2727403"/>
    <lineage>
        <taxon>Eukaryota</taxon>
        <taxon>Viridiplantae</taxon>
        <taxon>Streptophyta</taxon>
        <taxon>Embryophyta</taxon>
        <taxon>Tracheophyta</taxon>
        <taxon>Spermatophyta</taxon>
        <taxon>Magnoliopsida</taxon>
        <taxon>eudicotyledons</taxon>
        <taxon>Gunneridae</taxon>
        <taxon>Pentapetalae</taxon>
        <taxon>asterids</taxon>
        <taxon>lamiids</taxon>
        <taxon>Lamiales</taxon>
        <taxon>Pedaliaceae</taxon>
        <taxon>Sesamum</taxon>
    </lineage>
</organism>
<dbReference type="SUPFAM" id="SSF54277">
    <property type="entry name" value="CAD &amp; PB1 domains"/>
    <property type="match status" value="1"/>
</dbReference>
<feature type="region of interest" description="Disordered" evidence="1">
    <location>
        <begin position="312"/>
        <end position="387"/>
    </location>
</feature>
<evidence type="ECO:0000259" key="2">
    <source>
        <dbReference type="PROSITE" id="PS51745"/>
    </source>
</evidence>
<dbReference type="AlphaFoldDB" id="A0AAW2NTY4"/>
<dbReference type="Gene3D" id="3.10.20.90">
    <property type="entry name" value="Phosphatidylinositol 3-kinase Catalytic Subunit, Chain A, domain 1"/>
    <property type="match status" value="1"/>
</dbReference>
<evidence type="ECO:0000313" key="3">
    <source>
        <dbReference type="EMBL" id="KAL0346858.1"/>
    </source>
</evidence>
<accession>A0AAW2NTY4</accession>
<feature type="compositionally biased region" description="Low complexity" evidence="1">
    <location>
        <begin position="187"/>
        <end position="210"/>
    </location>
</feature>
<protein>
    <submittedName>
        <fullName evidence="3">Auxin response factor 5</fullName>
    </submittedName>
</protein>
<dbReference type="GO" id="GO:0009725">
    <property type="term" value="P:response to hormone"/>
    <property type="evidence" value="ECO:0007669"/>
    <property type="project" value="InterPro"/>
</dbReference>
<feature type="domain" description="PB1" evidence="2">
    <location>
        <begin position="597"/>
        <end position="680"/>
    </location>
</feature>
<reference evidence="3" key="1">
    <citation type="submission" date="2020-06" db="EMBL/GenBank/DDBJ databases">
        <authorList>
            <person name="Li T."/>
            <person name="Hu X."/>
            <person name="Zhang T."/>
            <person name="Song X."/>
            <person name="Zhang H."/>
            <person name="Dai N."/>
            <person name="Sheng W."/>
            <person name="Hou X."/>
            <person name="Wei L."/>
        </authorList>
    </citation>
    <scope>NUCLEOTIDE SEQUENCE</scope>
    <source>
        <strain evidence="3">KEN8</strain>
        <tissue evidence="3">Leaf</tissue>
    </source>
</reference>
<sequence>MFLLADDDSSDLDNLFRRTMPWLGDDFGLKDPQALPGLSLVQWMNMQQNPSLANQMQPNYMSSLSSSVLQNLAGTDISRQLCLPATQLPQPNNLQFNAQRPTQPVQQLDQLQKLPSSSSNPLGSIIQPQQQLTDISQPPRQNLVSQTLPAGQVPPQVLQSQTPVQAQNVIQQQQSLLNHQLQRNLAQNLPQQQQQQQQQQILSHPQQQNLMPSQPSDIINQQLHVSENQIQLQLLQKLHQQQQSLLAQQSAMQQPSQLTQLQDHQKQLLDVQPNFSRSMSTNQMLEASQGTLSMLPQSHVLAQQMTRNNSQTNLQFAQPPQQPKLQQQQQQSGILPELPGHMGHTLNPINNHPPAGGSSLLTGAAGGGQSAITDDVPSCSTSPSTNNCPNVQSIMNSRNHRAAVIGDEIAQSSATPLNPSGLETLSSSEPRLFASQTYLNATGTQMDYLDSSSSATSVLSQNDVQIPPNNNSMSFNSQSMLFRDASHDGEVQGDPRGNVAFGANIDNQLGMPMMPEPLMTKDMVGSGKDFTNNLSSGGGMLSSYENPKEAQPELSSSMVSHSFGVPDMTFNSIDSTINDGSFMNRGAWPPPQIPRMRTYTKVYKRGAVGRSIDITRYSGYDELKQDLARRFGIEGQLEDRQRIGWKLVYVDHENDVLLVGDDPWEYVYTLYPISSTICKH</sequence>
<dbReference type="InterPro" id="IPR053793">
    <property type="entry name" value="PB1-like"/>
</dbReference>
<dbReference type="PANTHER" id="PTHR31384:SF9">
    <property type="entry name" value="AUXIN RESPONSE FACTOR 19"/>
    <property type="match status" value="1"/>
</dbReference>